<feature type="region of interest" description="Disordered" evidence="1">
    <location>
        <begin position="134"/>
        <end position="169"/>
    </location>
</feature>
<dbReference type="Proteomes" id="UP000479710">
    <property type="component" value="Unassembled WGS sequence"/>
</dbReference>
<keyword evidence="3" id="KW-1185">Reference proteome</keyword>
<name>A0A6G1ESB7_9ORYZ</name>
<dbReference type="AlphaFoldDB" id="A0A6G1ESB7"/>
<evidence type="ECO:0000313" key="2">
    <source>
        <dbReference type="EMBL" id="KAF0927521.1"/>
    </source>
</evidence>
<evidence type="ECO:0008006" key="4">
    <source>
        <dbReference type="Google" id="ProtNLM"/>
    </source>
</evidence>
<feature type="region of interest" description="Disordered" evidence="1">
    <location>
        <begin position="62"/>
        <end position="108"/>
    </location>
</feature>
<protein>
    <recommendedName>
        <fullName evidence="4">DUF834 domain-containing protein</fullName>
    </recommendedName>
</protein>
<gene>
    <name evidence="2" type="ORF">E2562_034011</name>
</gene>
<proteinExistence type="predicted"/>
<sequence>MVVVLELTSGAGETDDDGSLEQGTLGSSVGHRVGRLGCWAAWQTHRARATPCRDGTARRAALDGVGDGGRSQAAAASSMGSKRGSGAGQQEETAAQGAKPGGSMTAEAGDGVAMAGWRGGAGDGGRSQAAVALGERGEMREGSSGELVKGTGRRNRSRGGEFGVGLGTI</sequence>
<feature type="region of interest" description="Disordered" evidence="1">
    <location>
        <begin position="7"/>
        <end position="27"/>
    </location>
</feature>
<comment type="caution">
    <text evidence="2">The sequence shown here is derived from an EMBL/GenBank/DDBJ whole genome shotgun (WGS) entry which is preliminary data.</text>
</comment>
<evidence type="ECO:0000256" key="1">
    <source>
        <dbReference type="SAM" id="MobiDB-lite"/>
    </source>
</evidence>
<feature type="compositionally biased region" description="Low complexity" evidence="1">
    <location>
        <begin position="88"/>
        <end position="98"/>
    </location>
</feature>
<accession>A0A6G1ESB7</accession>
<organism evidence="2 3">
    <name type="scientific">Oryza meyeriana var. granulata</name>
    <dbReference type="NCBI Taxonomy" id="110450"/>
    <lineage>
        <taxon>Eukaryota</taxon>
        <taxon>Viridiplantae</taxon>
        <taxon>Streptophyta</taxon>
        <taxon>Embryophyta</taxon>
        <taxon>Tracheophyta</taxon>
        <taxon>Spermatophyta</taxon>
        <taxon>Magnoliopsida</taxon>
        <taxon>Liliopsida</taxon>
        <taxon>Poales</taxon>
        <taxon>Poaceae</taxon>
        <taxon>BOP clade</taxon>
        <taxon>Oryzoideae</taxon>
        <taxon>Oryzeae</taxon>
        <taxon>Oryzinae</taxon>
        <taxon>Oryza</taxon>
        <taxon>Oryza meyeriana</taxon>
    </lineage>
</organism>
<evidence type="ECO:0000313" key="3">
    <source>
        <dbReference type="Proteomes" id="UP000479710"/>
    </source>
</evidence>
<feature type="compositionally biased region" description="Gly residues" evidence="1">
    <location>
        <begin position="160"/>
        <end position="169"/>
    </location>
</feature>
<reference evidence="2 3" key="1">
    <citation type="submission" date="2019-11" db="EMBL/GenBank/DDBJ databases">
        <title>Whole genome sequence of Oryza granulata.</title>
        <authorList>
            <person name="Li W."/>
        </authorList>
    </citation>
    <scope>NUCLEOTIDE SEQUENCE [LARGE SCALE GENOMIC DNA]</scope>
    <source>
        <strain evidence="3">cv. Menghai</strain>
        <tissue evidence="2">Leaf</tissue>
    </source>
</reference>
<dbReference type="EMBL" id="SPHZ02000003">
    <property type="protein sequence ID" value="KAF0927521.1"/>
    <property type="molecule type" value="Genomic_DNA"/>
</dbReference>